<protein>
    <submittedName>
        <fullName evidence="9">ABC transporter permease</fullName>
    </submittedName>
</protein>
<evidence type="ECO:0000256" key="6">
    <source>
        <dbReference type="SAM" id="Phobius"/>
    </source>
</evidence>
<feature type="domain" description="ABC3 transporter permease C-terminal" evidence="7">
    <location>
        <begin position="748"/>
        <end position="853"/>
    </location>
</feature>
<evidence type="ECO:0000256" key="2">
    <source>
        <dbReference type="ARBA" id="ARBA00022475"/>
    </source>
</evidence>
<feature type="transmembrane region" description="Helical" evidence="6">
    <location>
        <begin position="789"/>
        <end position="816"/>
    </location>
</feature>
<evidence type="ECO:0000256" key="5">
    <source>
        <dbReference type="ARBA" id="ARBA00023136"/>
    </source>
</evidence>
<dbReference type="RefSeq" id="WP_317487311.1">
    <property type="nucleotide sequence ID" value="NZ_CP136051.1"/>
</dbReference>
<comment type="subcellular location">
    <subcellularLocation>
        <location evidence="1">Cell membrane</location>
        <topology evidence="1">Multi-pass membrane protein</topology>
    </subcellularLocation>
</comment>
<feature type="transmembrane region" description="Helical" evidence="6">
    <location>
        <begin position="447"/>
        <end position="477"/>
    </location>
</feature>
<keyword evidence="4 6" id="KW-1133">Transmembrane helix</keyword>
<feature type="domain" description="ABC3 transporter permease C-terminal" evidence="7">
    <location>
        <begin position="361"/>
        <end position="474"/>
    </location>
</feature>
<dbReference type="InterPro" id="IPR025857">
    <property type="entry name" value="MacB_PCD"/>
</dbReference>
<keyword evidence="3 6" id="KW-0812">Transmembrane</keyword>
<evidence type="ECO:0000259" key="8">
    <source>
        <dbReference type="Pfam" id="PF12704"/>
    </source>
</evidence>
<accession>A0ABZ0IIK2</accession>
<proteinExistence type="predicted"/>
<feature type="transmembrane region" description="Helical" evidence="6">
    <location>
        <begin position="356"/>
        <end position="379"/>
    </location>
</feature>
<dbReference type="InterPro" id="IPR047699">
    <property type="entry name" value="Permease_put_prefix"/>
</dbReference>
<dbReference type="Proteomes" id="UP001302349">
    <property type="component" value="Chromosome"/>
</dbReference>
<feature type="domain" description="MacB-like periplasmic core" evidence="8">
    <location>
        <begin position="97"/>
        <end position="313"/>
    </location>
</feature>
<dbReference type="PANTHER" id="PTHR30572">
    <property type="entry name" value="MEMBRANE COMPONENT OF TRANSPORTER-RELATED"/>
    <property type="match status" value="1"/>
</dbReference>
<feature type="transmembrane region" description="Helical" evidence="6">
    <location>
        <begin position="828"/>
        <end position="849"/>
    </location>
</feature>
<organism evidence="9 10">
    <name type="scientific">Imperialibacter roseus</name>
    <dbReference type="NCBI Taxonomy" id="1324217"/>
    <lineage>
        <taxon>Bacteria</taxon>
        <taxon>Pseudomonadati</taxon>
        <taxon>Bacteroidota</taxon>
        <taxon>Cytophagia</taxon>
        <taxon>Cytophagales</taxon>
        <taxon>Flammeovirgaceae</taxon>
        <taxon>Imperialibacter</taxon>
    </lineage>
</organism>
<dbReference type="PANTHER" id="PTHR30572:SF18">
    <property type="entry name" value="ABC-TYPE MACROLIDE FAMILY EXPORT SYSTEM PERMEASE COMPONENT 2"/>
    <property type="match status" value="1"/>
</dbReference>
<dbReference type="NCBIfam" id="NF038404">
    <property type="entry name" value="perm_prefix_2"/>
    <property type="match status" value="1"/>
</dbReference>
<name>A0ABZ0IIK2_9BACT</name>
<evidence type="ECO:0000259" key="7">
    <source>
        <dbReference type="Pfam" id="PF02687"/>
    </source>
</evidence>
<evidence type="ECO:0000313" key="9">
    <source>
        <dbReference type="EMBL" id="WOK04501.1"/>
    </source>
</evidence>
<dbReference type="Pfam" id="PF12704">
    <property type="entry name" value="MacB_PCD"/>
    <property type="match status" value="2"/>
</dbReference>
<reference evidence="9 10" key="1">
    <citation type="journal article" date="2023" name="Microbiol. Resour. Announc.">
        <title>Complete Genome Sequence of Imperialibacter roseus strain P4T.</title>
        <authorList>
            <person name="Tizabi D.R."/>
            <person name="Bachvaroff T."/>
            <person name="Hill R.T."/>
        </authorList>
    </citation>
    <scope>NUCLEOTIDE SEQUENCE [LARGE SCALE GENOMIC DNA]</scope>
    <source>
        <strain evidence="9 10">P4T</strain>
    </source>
</reference>
<dbReference type="InterPro" id="IPR050250">
    <property type="entry name" value="Macrolide_Exporter_MacB"/>
</dbReference>
<dbReference type="InterPro" id="IPR003838">
    <property type="entry name" value="ABC3_permease_C"/>
</dbReference>
<gene>
    <name evidence="9" type="ORF">RT717_15575</name>
</gene>
<dbReference type="EMBL" id="CP136051">
    <property type="protein sequence ID" value="WOK04501.1"/>
    <property type="molecule type" value="Genomic_DNA"/>
</dbReference>
<evidence type="ECO:0000313" key="10">
    <source>
        <dbReference type="Proteomes" id="UP001302349"/>
    </source>
</evidence>
<feature type="domain" description="MacB-like periplasmic core" evidence="8">
    <location>
        <begin position="506"/>
        <end position="709"/>
    </location>
</feature>
<keyword evidence="2" id="KW-1003">Cell membrane</keyword>
<dbReference type="Pfam" id="PF02687">
    <property type="entry name" value="FtsX"/>
    <property type="match status" value="2"/>
</dbReference>
<keyword evidence="10" id="KW-1185">Reference proteome</keyword>
<feature type="transmembrane region" description="Helical" evidence="6">
    <location>
        <begin position="498"/>
        <end position="519"/>
    </location>
</feature>
<evidence type="ECO:0000256" key="3">
    <source>
        <dbReference type="ARBA" id="ARBA00022692"/>
    </source>
</evidence>
<feature type="transmembrane region" description="Helical" evidence="6">
    <location>
        <begin position="745"/>
        <end position="768"/>
    </location>
</feature>
<feature type="transmembrane region" description="Helical" evidence="6">
    <location>
        <begin position="94"/>
        <end position="117"/>
    </location>
</feature>
<sequence>MNKHHPPKLPLRFFRWFCHPDYQEDIEGDLFERFDDRCLEKGQSKAKWLFTLDVIKLFRPTIIKPIGGSYRMNQFGMFKNYVKVGWRSMLRQKLYAAINVGGLALSLTAFILIFLYVRHELSFDRFYPDSKRIYRTYQQQTFNPFMGSDYFAVMPAGFAETLMSDFPEVEAATSLQAPTRIITMGEVSYLEKGISADPQFFKVFDFNFLRGDAESALLTPESIVLTESLAQKLFGTDDVMGTSLTLDGRKVQVTAIIQDPPLNSTLQFTHVWSLEADQYYLDDKAKEKWEGNAFYSFLKVKEGADAVGLQAKMPELLKQRWAYDDYPTYLIQPITEWHLQTAVNFDLGPRGNPAQLALFSMIAALILILACVNYMNLAIARSIGRAKEVGLRKVIGAHKWQLVMQFLGESVFVTFVALAVAALLLPASLPYFGQMVDRTLVFNMGDFIILAPGLLLLVIIVGILSGSYPALFMSSLVPVKVLKGKMNASDSGIRLQKGLIIGQYAISVAMIICSFVAYAQFKFISEKELGFEKEHVFTIRSYDGNVRDSFEAIKAEWLANPKVVAVTISQNLPTNVEQSNVVSLKEEGKETDYDHTIYQLRTDENYLEVFGMELIAGRTLSPEYALDQSSKNIVVNEAACREFGWSVDEAVGKTFTSGWEGDKTIVGVIKDFHMHSMHMTIAPLLVELRENFRYISVKVKPGDLPATVVSLEETFRKYSSLPFDYEFLDDNFDKLYKADIRQGEIFGFFTVIALLIACLGLFGLAAFSTQQRAKEVGIRKVLGASVGHIVALFASRFIKMVAIGYLIALPVGWWLVDQWLQEFAYRVAVQWWMLALPGLAAVIVAFLTISSQSTRAALANPVDSLRNE</sequence>
<feature type="transmembrane region" description="Helical" evidence="6">
    <location>
        <begin position="400"/>
        <end position="427"/>
    </location>
</feature>
<evidence type="ECO:0000256" key="4">
    <source>
        <dbReference type="ARBA" id="ARBA00022989"/>
    </source>
</evidence>
<evidence type="ECO:0000256" key="1">
    <source>
        <dbReference type="ARBA" id="ARBA00004651"/>
    </source>
</evidence>
<keyword evidence="5 6" id="KW-0472">Membrane</keyword>